<sequence length="39" mass="4570">MPSTLSTVFIICLFIEDYIIKKHLCKGKFLKTSVLLVYY</sequence>
<evidence type="ECO:0000313" key="2">
    <source>
        <dbReference type="Proteomes" id="UP000009222"/>
    </source>
</evidence>
<proteinExistence type="predicted"/>
<protein>
    <submittedName>
        <fullName evidence="1">Uncharacterized protein</fullName>
    </submittedName>
</protein>
<name>F5YG31_LEAAZ</name>
<dbReference type="STRING" id="545695.TREAZ_1273"/>
<dbReference type="AlphaFoldDB" id="F5YG31"/>
<dbReference type="InParanoid" id="F5YG31"/>
<evidence type="ECO:0000313" key="1">
    <source>
        <dbReference type="EMBL" id="AEF83067.1"/>
    </source>
</evidence>
<dbReference type="Proteomes" id="UP000009222">
    <property type="component" value="Chromosome"/>
</dbReference>
<dbReference type="HOGENOM" id="CLU_3318643_0_0_12"/>
<gene>
    <name evidence="1" type="ordered locus">TREAZ_1273</name>
</gene>
<organism evidence="1 2">
    <name type="scientific">Leadbettera azotonutricia (strain ATCC BAA-888 / DSM 13862 / ZAS-9)</name>
    <name type="common">Treponema azotonutricium</name>
    <dbReference type="NCBI Taxonomy" id="545695"/>
    <lineage>
        <taxon>Bacteria</taxon>
        <taxon>Pseudomonadati</taxon>
        <taxon>Spirochaetota</taxon>
        <taxon>Spirochaetia</taxon>
        <taxon>Spirochaetales</taxon>
        <taxon>Breznakiellaceae</taxon>
        <taxon>Leadbettera</taxon>
    </lineage>
</organism>
<dbReference type="KEGG" id="taz:TREAZ_1273"/>
<accession>F5YG31</accession>
<dbReference type="EMBL" id="CP001841">
    <property type="protein sequence ID" value="AEF83067.1"/>
    <property type="molecule type" value="Genomic_DNA"/>
</dbReference>
<reference evidence="1 2" key="2">
    <citation type="journal article" date="2011" name="ISME J.">
        <title>RNA-seq reveals cooperative metabolic interactions between two termite-gut spirochete species in co-culture.</title>
        <authorList>
            <person name="Rosenthal A.Z."/>
            <person name="Matson E.G."/>
            <person name="Eldar A."/>
            <person name="Leadbetter J.R."/>
        </authorList>
    </citation>
    <scope>NUCLEOTIDE SEQUENCE [LARGE SCALE GENOMIC DNA]</scope>
    <source>
        <strain evidence="2">ATCC BAA-888 / DSM 13862 / ZAS-9</strain>
    </source>
</reference>
<keyword evidence="2" id="KW-1185">Reference proteome</keyword>
<reference evidence="2" key="1">
    <citation type="submission" date="2009-12" db="EMBL/GenBank/DDBJ databases">
        <title>Complete sequence of Treponema azotonutricium strain ZAS-9.</title>
        <authorList>
            <person name="Tetu S.G."/>
            <person name="Matson E."/>
            <person name="Ren Q."/>
            <person name="Seshadri R."/>
            <person name="Elbourne L."/>
            <person name="Hassan K.A."/>
            <person name="Durkin A."/>
            <person name="Radune D."/>
            <person name="Mohamoud Y."/>
            <person name="Shay R."/>
            <person name="Jin S."/>
            <person name="Zhang X."/>
            <person name="Lucey K."/>
            <person name="Ballor N.R."/>
            <person name="Ottesen E."/>
            <person name="Rosenthal R."/>
            <person name="Allen A."/>
            <person name="Leadbetter J.R."/>
            <person name="Paulsen I.T."/>
        </authorList>
    </citation>
    <scope>NUCLEOTIDE SEQUENCE [LARGE SCALE GENOMIC DNA]</scope>
    <source>
        <strain evidence="2">ATCC BAA-888 / DSM 13862 / ZAS-9</strain>
    </source>
</reference>